<feature type="domain" description="Calcineurin-like phosphoesterase" evidence="8">
    <location>
        <begin position="1"/>
        <end position="214"/>
    </location>
</feature>
<sequence>MKILHLSDLHFGKRLNNFSLLEDQIYVNQQIFQLAKNQKIDAVIIAGDIFDKSIPSADAVQLFDEFLNFWAELNLPIFIINGNHDSAERLSFGLNIFSHNNIYISPVYNGEIKSITLKDNYGNINFYLLPFLKPSMVRPFFSDEEIKSHTQALKIALKNLPLNKDERNILIAHQFVTGAVVSDSEEINVGGLDNIDAHIFDDFDYVALGHIHTPQTILRDTIRYCGSLLKYSFSEANQQKSATIIDITTKEQINITTFPIKPLHDMRKIKGSYAELTNRQNYINTNTDDYIFATLTDEEDIPDAINRLRSIYPNIMQLEYDNKRTRTNQIIDTSDINSLKTPIEFFNEFYQLQNNQGLNDAQMQIMQDLIDSIWEEQP</sequence>
<keyword evidence="4 7" id="KW-0540">Nuclease</keyword>
<dbReference type="SUPFAM" id="SSF56300">
    <property type="entry name" value="Metallo-dependent phosphatases"/>
    <property type="match status" value="1"/>
</dbReference>
<comment type="function">
    <text evidence="7">SbcCD cleaves DNA hairpin structures. These structures can inhibit DNA replication and are intermediates in certain DNA recombination reactions. The complex acts as a 3'-&gt;5' double strand exonuclease that can open hairpins. It also has a 5' single-strand endonuclease activity.</text>
</comment>
<dbReference type="NCBIfam" id="TIGR00619">
    <property type="entry name" value="sbcd"/>
    <property type="match status" value="1"/>
</dbReference>
<dbReference type="Pfam" id="PF00149">
    <property type="entry name" value="Metallophos"/>
    <property type="match status" value="1"/>
</dbReference>
<evidence type="ECO:0000313" key="11">
    <source>
        <dbReference type="Proteomes" id="UP000215383"/>
    </source>
</evidence>
<dbReference type="InterPro" id="IPR026843">
    <property type="entry name" value="SbcD_C"/>
</dbReference>
<dbReference type="GO" id="GO:0006310">
    <property type="term" value="P:DNA recombination"/>
    <property type="evidence" value="ECO:0007669"/>
    <property type="project" value="UniProtKB-KW"/>
</dbReference>
<reference evidence="10 11" key="1">
    <citation type="submission" date="2017-06" db="EMBL/GenBank/DDBJ databases">
        <authorList>
            <consortium name="Pathogen Informatics"/>
        </authorList>
    </citation>
    <scope>NUCLEOTIDE SEQUENCE [LARGE SCALE GENOMIC DNA]</scope>
    <source>
        <strain evidence="10 11">NCTC10570</strain>
    </source>
</reference>
<proteinExistence type="inferred from homology"/>
<feature type="domain" description="Nuclease SbcCD subunit D C-terminal" evidence="9">
    <location>
        <begin position="263"/>
        <end position="353"/>
    </location>
</feature>
<protein>
    <recommendedName>
        <fullName evidence="3 7">Nuclease SbcCD subunit D</fullName>
    </recommendedName>
</protein>
<dbReference type="InterPro" id="IPR041796">
    <property type="entry name" value="Mre11_N"/>
</dbReference>
<dbReference type="PANTHER" id="PTHR30337">
    <property type="entry name" value="COMPONENT OF ATP-DEPENDENT DSDNA EXONUCLEASE"/>
    <property type="match status" value="1"/>
</dbReference>
<dbReference type="OrthoDB" id="9773856at2"/>
<comment type="subunit">
    <text evidence="2 7">Heterodimer of SbcC and SbcD.</text>
</comment>
<evidence type="ECO:0000313" key="10">
    <source>
        <dbReference type="EMBL" id="SNV03480.1"/>
    </source>
</evidence>
<evidence type="ECO:0000256" key="2">
    <source>
        <dbReference type="ARBA" id="ARBA00011322"/>
    </source>
</evidence>
<dbReference type="AlphaFoldDB" id="A0A239U0E4"/>
<evidence type="ECO:0000256" key="5">
    <source>
        <dbReference type="ARBA" id="ARBA00022801"/>
    </source>
</evidence>
<dbReference type="eggNOG" id="COG0420">
    <property type="taxonomic scope" value="Bacteria"/>
</dbReference>
<gene>
    <name evidence="7 10" type="primary">sbcD</name>
    <name evidence="10" type="ORF">SAMEA4364220_01785</name>
</gene>
<organism evidence="10 11">
    <name type="scientific">Megamonas hypermegale</name>
    <dbReference type="NCBI Taxonomy" id="158847"/>
    <lineage>
        <taxon>Bacteria</taxon>
        <taxon>Bacillati</taxon>
        <taxon>Bacillota</taxon>
        <taxon>Negativicutes</taxon>
        <taxon>Selenomonadales</taxon>
        <taxon>Selenomonadaceae</taxon>
        <taxon>Megamonas</taxon>
    </lineage>
</organism>
<keyword evidence="11" id="KW-1185">Reference proteome</keyword>
<dbReference type="GeneID" id="78507774"/>
<name>A0A239U0E4_9FIRM</name>
<dbReference type="GO" id="GO:0006260">
    <property type="term" value="P:DNA replication"/>
    <property type="evidence" value="ECO:0007669"/>
    <property type="project" value="UniProtKB-KW"/>
</dbReference>
<keyword evidence="6 7" id="KW-0269">Exonuclease</keyword>
<keyword evidence="7" id="KW-0235">DNA replication</keyword>
<evidence type="ECO:0000259" key="9">
    <source>
        <dbReference type="Pfam" id="PF12320"/>
    </source>
</evidence>
<accession>A0A239U0E4</accession>
<keyword evidence="5 7" id="KW-0378">Hydrolase</keyword>
<dbReference type="GO" id="GO:0004519">
    <property type="term" value="F:endonuclease activity"/>
    <property type="evidence" value="ECO:0007669"/>
    <property type="project" value="UniProtKB-KW"/>
</dbReference>
<dbReference type="RefSeq" id="WP_027890071.1">
    <property type="nucleotide sequence ID" value="NZ_CALXYH010000018.1"/>
</dbReference>
<evidence type="ECO:0000256" key="6">
    <source>
        <dbReference type="ARBA" id="ARBA00022839"/>
    </source>
</evidence>
<dbReference type="EMBL" id="LT906446">
    <property type="protein sequence ID" value="SNV03480.1"/>
    <property type="molecule type" value="Genomic_DNA"/>
</dbReference>
<dbReference type="PANTHER" id="PTHR30337:SF0">
    <property type="entry name" value="NUCLEASE SBCCD SUBUNIT D"/>
    <property type="match status" value="1"/>
</dbReference>
<dbReference type="CDD" id="cd00840">
    <property type="entry name" value="MPP_Mre11_N"/>
    <property type="match status" value="1"/>
</dbReference>
<dbReference type="Pfam" id="PF12320">
    <property type="entry name" value="SbcD_C"/>
    <property type="match status" value="1"/>
</dbReference>
<dbReference type="Gene3D" id="3.60.21.10">
    <property type="match status" value="1"/>
</dbReference>
<evidence type="ECO:0000256" key="1">
    <source>
        <dbReference type="ARBA" id="ARBA00010555"/>
    </source>
</evidence>
<dbReference type="InterPro" id="IPR004593">
    <property type="entry name" value="SbcD"/>
</dbReference>
<evidence type="ECO:0000256" key="4">
    <source>
        <dbReference type="ARBA" id="ARBA00022722"/>
    </source>
</evidence>
<comment type="similarity">
    <text evidence="1 7">Belongs to the SbcD family.</text>
</comment>
<keyword evidence="7" id="KW-0255">Endonuclease</keyword>
<dbReference type="InterPro" id="IPR050535">
    <property type="entry name" value="DNA_Repair-Maintenance_Comp"/>
</dbReference>
<keyword evidence="7" id="KW-0233">DNA recombination</keyword>
<evidence type="ECO:0000256" key="3">
    <source>
        <dbReference type="ARBA" id="ARBA00013365"/>
    </source>
</evidence>
<dbReference type="GO" id="GO:0008408">
    <property type="term" value="F:3'-5' exonuclease activity"/>
    <property type="evidence" value="ECO:0007669"/>
    <property type="project" value="InterPro"/>
</dbReference>
<dbReference type="Proteomes" id="UP000215383">
    <property type="component" value="Chromosome 1"/>
</dbReference>
<dbReference type="InterPro" id="IPR004843">
    <property type="entry name" value="Calcineurin-like_PHP"/>
</dbReference>
<evidence type="ECO:0000259" key="8">
    <source>
        <dbReference type="Pfam" id="PF00149"/>
    </source>
</evidence>
<evidence type="ECO:0000256" key="7">
    <source>
        <dbReference type="RuleBase" id="RU363069"/>
    </source>
</evidence>
<dbReference type="InterPro" id="IPR029052">
    <property type="entry name" value="Metallo-depent_PP-like"/>
</dbReference>